<dbReference type="GO" id="GO:0016787">
    <property type="term" value="F:hydrolase activity"/>
    <property type="evidence" value="ECO:0007669"/>
    <property type="project" value="UniProtKB-KW"/>
</dbReference>
<accession>A0ABU5T8U2</accession>
<dbReference type="PANTHER" id="PTHR48098">
    <property type="entry name" value="ENTEROCHELIN ESTERASE-RELATED"/>
    <property type="match status" value="1"/>
</dbReference>
<dbReference type="InterPro" id="IPR029058">
    <property type="entry name" value="AB_hydrolase_fold"/>
</dbReference>
<keyword evidence="3" id="KW-1185">Reference proteome</keyword>
<evidence type="ECO:0000313" key="2">
    <source>
        <dbReference type="EMBL" id="MEA5456108.1"/>
    </source>
</evidence>
<proteinExistence type="predicted"/>
<dbReference type="EMBL" id="JAYGGQ010000012">
    <property type="protein sequence ID" value="MEA5456108.1"/>
    <property type="molecule type" value="Genomic_DNA"/>
</dbReference>
<gene>
    <name evidence="2" type="ORF">SPF06_15340</name>
</gene>
<dbReference type="Pfam" id="PF00756">
    <property type="entry name" value="Esterase"/>
    <property type="match status" value="1"/>
</dbReference>
<dbReference type="Gene3D" id="3.40.50.1820">
    <property type="entry name" value="alpha/beta hydrolase"/>
    <property type="match status" value="1"/>
</dbReference>
<dbReference type="PANTHER" id="PTHR48098:SF1">
    <property type="entry name" value="DIACYLGLYCEROL ACYLTRANSFERASE_MYCOLYLTRANSFERASE AG85A"/>
    <property type="match status" value="1"/>
</dbReference>
<feature type="transmembrane region" description="Helical" evidence="1">
    <location>
        <begin position="44"/>
        <end position="66"/>
    </location>
</feature>
<dbReference type="Proteomes" id="UP001304769">
    <property type="component" value="Unassembled WGS sequence"/>
</dbReference>
<feature type="transmembrane region" description="Helical" evidence="1">
    <location>
        <begin position="12"/>
        <end position="32"/>
    </location>
</feature>
<dbReference type="SUPFAM" id="SSF53474">
    <property type="entry name" value="alpha/beta-Hydrolases"/>
    <property type="match status" value="1"/>
</dbReference>
<evidence type="ECO:0000313" key="3">
    <source>
        <dbReference type="Proteomes" id="UP001304769"/>
    </source>
</evidence>
<comment type="caution">
    <text evidence="2">The sequence shown here is derived from an EMBL/GenBank/DDBJ whole genome shotgun (WGS) entry which is preliminary data.</text>
</comment>
<keyword evidence="1" id="KW-0812">Transmembrane</keyword>
<dbReference type="InterPro" id="IPR000801">
    <property type="entry name" value="Esterase-like"/>
</dbReference>
<keyword evidence="2" id="KW-0378">Hydrolase</keyword>
<reference evidence="2 3" key="1">
    <citation type="submission" date="2023-12" db="EMBL/GenBank/DDBJ databases">
        <title>Sinomonas terricola sp. nov, isolated from litchi orchard soil in Guangdong, PR China.</title>
        <authorList>
            <person name="Jiaxin W."/>
            <person name="Yang Z."/>
            <person name="Honghui Z."/>
        </authorList>
    </citation>
    <scope>NUCLEOTIDE SEQUENCE [LARGE SCALE GENOMIC DNA]</scope>
    <source>
        <strain evidence="2 3">JGH33</strain>
    </source>
</reference>
<dbReference type="InterPro" id="IPR050583">
    <property type="entry name" value="Mycobacterial_A85_antigen"/>
</dbReference>
<feature type="transmembrane region" description="Helical" evidence="1">
    <location>
        <begin position="114"/>
        <end position="134"/>
    </location>
</feature>
<sequence length="441" mass="46495">MDALYDVRIVDGPVAVVCWVLALAGLGTLAVLAARPRKDPWHRAAIICLGAVVAAAAVTGVVHWLLVDIGNVFPEDLPAEVLVASGFGVLGVVLAVAALIRIGLARRAWRLRVFAVLSAAAMALLSGQLINAYFGLNLTVADLAGVSLSHIRPLDASLERPARPTAALAAWNRSDVLPAHGELRTAKIPATSSGFSARPAYVYLPPAYFAPTRPELPVLLLVPGQPGNPSDWIVGGRLRHKLDRFAADHGGVAPVAVVVDPNGSPSANTMCMDTKLGRSESYLVQDVVPWVKEHLSVAADASMWAAGGFSFGGTCSVQLLAKHPELVGSALGFAAEQEPALAKDRAKTIDLAFDGDAAAFESEVPETFFASRRHDGLLLFLAAGSRDQDFTRQAKVIAGQAQASGVEVHEFSADGEGHSWEMIAKAWPSGLDLLARRWGIA</sequence>
<organism evidence="2 3">
    <name type="scientific">Sinomonas terricola</name>
    <dbReference type="NCBI Taxonomy" id="3110330"/>
    <lineage>
        <taxon>Bacteria</taxon>
        <taxon>Bacillati</taxon>
        <taxon>Actinomycetota</taxon>
        <taxon>Actinomycetes</taxon>
        <taxon>Micrococcales</taxon>
        <taxon>Micrococcaceae</taxon>
        <taxon>Sinomonas</taxon>
    </lineage>
</organism>
<name>A0ABU5T8U2_9MICC</name>
<feature type="transmembrane region" description="Helical" evidence="1">
    <location>
        <begin position="81"/>
        <end position="102"/>
    </location>
</feature>
<evidence type="ECO:0000256" key="1">
    <source>
        <dbReference type="SAM" id="Phobius"/>
    </source>
</evidence>
<dbReference type="RefSeq" id="WP_323279998.1">
    <property type="nucleotide sequence ID" value="NZ_JAYGGQ010000012.1"/>
</dbReference>
<protein>
    <submittedName>
        <fullName evidence="2">Alpha/beta hydrolase-fold protein</fullName>
    </submittedName>
</protein>
<keyword evidence="1" id="KW-0472">Membrane</keyword>
<keyword evidence="1" id="KW-1133">Transmembrane helix</keyword>